<protein>
    <recommendedName>
        <fullName evidence="5">CHHC U11-48K-type domain-containing protein</fullName>
    </recommendedName>
</protein>
<evidence type="ECO:0000259" key="5">
    <source>
        <dbReference type="PROSITE" id="PS51800"/>
    </source>
</evidence>
<sequence length="214" mass="24898">MASCSSTLDPEQKVVCPYNKTHTMPAKRLQYHLMKCRRNFRGIEFATCPFNARHVMPKWDIRHHIADCPDKAMLEPILIYEQSKNHEEGKHFKGCTDLPKYDDQRSLSRSAENWDEEIPDNPRIGVDPSYFARMEYKDLSGMSRSEKKAVRGQYYLPPGQRTLPLQEEQEDGREENIRRPHIQMSKFVVAQPQQQQSQVLSYSLAMAGIGRGWL</sequence>
<dbReference type="Proteomes" id="UP000507470">
    <property type="component" value="Unassembled WGS sequence"/>
</dbReference>
<proteinExistence type="predicted"/>
<dbReference type="Pfam" id="PF05253">
    <property type="entry name" value="zf-U11-48K"/>
    <property type="match status" value="2"/>
</dbReference>
<reference evidence="6 7" key="1">
    <citation type="submission" date="2020-06" db="EMBL/GenBank/DDBJ databases">
        <authorList>
            <person name="Li R."/>
            <person name="Bekaert M."/>
        </authorList>
    </citation>
    <scope>NUCLEOTIDE SEQUENCE [LARGE SCALE GENOMIC DNA]</scope>
    <source>
        <strain evidence="7">wild</strain>
    </source>
</reference>
<evidence type="ECO:0000313" key="7">
    <source>
        <dbReference type="Proteomes" id="UP000507470"/>
    </source>
</evidence>
<dbReference type="InterPro" id="IPR051591">
    <property type="entry name" value="UPF0224_FAM112_RNA_Proc"/>
</dbReference>
<keyword evidence="2" id="KW-0863">Zinc-finger</keyword>
<keyword evidence="7" id="KW-1185">Reference proteome</keyword>
<keyword evidence="3" id="KW-0862">Zinc</keyword>
<name>A0A6J8CJU1_MYTCO</name>
<dbReference type="PANTHER" id="PTHR21402:SF5">
    <property type="entry name" value="GAMETOCYTE SPECIFIC FACTOR 1"/>
    <property type="match status" value="1"/>
</dbReference>
<feature type="domain" description="CHHC U11-48K-type" evidence="5">
    <location>
        <begin position="13"/>
        <end position="40"/>
    </location>
</feature>
<dbReference type="GO" id="GO:0008270">
    <property type="term" value="F:zinc ion binding"/>
    <property type="evidence" value="ECO:0007669"/>
    <property type="project" value="UniProtKB-KW"/>
</dbReference>
<dbReference type="PANTHER" id="PTHR21402">
    <property type="entry name" value="GAMETOCYTE SPECIFIC FACTOR 1-RELATED"/>
    <property type="match status" value="1"/>
</dbReference>
<evidence type="ECO:0000256" key="1">
    <source>
        <dbReference type="ARBA" id="ARBA00022723"/>
    </source>
</evidence>
<dbReference type="SUPFAM" id="SSF57667">
    <property type="entry name" value="beta-beta-alpha zinc fingers"/>
    <property type="match status" value="1"/>
</dbReference>
<evidence type="ECO:0000313" key="6">
    <source>
        <dbReference type="EMBL" id="CAC5395170.1"/>
    </source>
</evidence>
<evidence type="ECO:0000256" key="2">
    <source>
        <dbReference type="ARBA" id="ARBA00022771"/>
    </source>
</evidence>
<feature type="domain" description="CHHC U11-48K-type" evidence="5">
    <location>
        <begin position="45"/>
        <end position="72"/>
    </location>
</feature>
<dbReference type="InterPro" id="IPR036236">
    <property type="entry name" value="Znf_C2H2_sf"/>
</dbReference>
<evidence type="ECO:0000256" key="4">
    <source>
        <dbReference type="SAM" id="MobiDB-lite"/>
    </source>
</evidence>
<dbReference type="AlphaFoldDB" id="A0A6J8CJU1"/>
<accession>A0A6J8CJU1</accession>
<gene>
    <name evidence="6" type="ORF">MCOR_29861</name>
</gene>
<organism evidence="6 7">
    <name type="scientific">Mytilus coruscus</name>
    <name type="common">Sea mussel</name>
    <dbReference type="NCBI Taxonomy" id="42192"/>
    <lineage>
        <taxon>Eukaryota</taxon>
        <taxon>Metazoa</taxon>
        <taxon>Spiralia</taxon>
        <taxon>Lophotrochozoa</taxon>
        <taxon>Mollusca</taxon>
        <taxon>Bivalvia</taxon>
        <taxon>Autobranchia</taxon>
        <taxon>Pteriomorphia</taxon>
        <taxon>Mytilida</taxon>
        <taxon>Mytiloidea</taxon>
        <taxon>Mytilidae</taxon>
        <taxon>Mytilinae</taxon>
        <taxon>Mytilus</taxon>
    </lineage>
</organism>
<dbReference type="InterPro" id="IPR022776">
    <property type="entry name" value="TRM13/UPF0224_CHHC_Znf_dom"/>
</dbReference>
<dbReference type="EMBL" id="CACVKT020005433">
    <property type="protein sequence ID" value="CAC5395170.1"/>
    <property type="molecule type" value="Genomic_DNA"/>
</dbReference>
<feature type="region of interest" description="Disordered" evidence="4">
    <location>
        <begin position="156"/>
        <end position="175"/>
    </location>
</feature>
<evidence type="ECO:0000256" key="3">
    <source>
        <dbReference type="ARBA" id="ARBA00022833"/>
    </source>
</evidence>
<dbReference type="OrthoDB" id="10069248at2759"/>
<keyword evidence="1" id="KW-0479">Metal-binding</keyword>
<dbReference type="PROSITE" id="PS51800">
    <property type="entry name" value="ZF_CHHC_U11_48K"/>
    <property type="match status" value="2"/>
</dbReference>